<feature type="transmembrane region" description="Helical" evidence="1">
    <location>
        <begin position="29"/>
        <end position="51"/>
    </location>
</feature>
<dbReference type="Proteomes" id="UP000823886">
    <property type="component" value="Unassembled WGS sequence"/>
</dbReference>
<accession>A0A9D2TBD8</accession>
<evidence type="ECO:0000313" key="3">
    <source>
        <dbReference type="EMBL" id="HJC62292.1"/>
    </source>
</evidence>
<reference evidence="3" key="1">
    <citation type="journal article" date="2021" name="PeerJ">
        <title>Extensive microbial diversity within the chicken gut microbiome revealed by metagenomics and culture.</title>
        <authorList>
            <person name="Gilroy R."/>
            <person name="Ravi A."/>
            <person name="Getino M."/>
            <person name="Pursley I."/>
            <person name="Horton D.L."/>
            <person name="Alikhan N.F."/>
            <person name="Baker D."/>
            <person name="Gharbi K."/>
            <person name="Hall N."/>
            <person name="Watson M."/>
            <person name="Adriaenssens E.M."/>
            <person name="Foster-Nyarko E."/>
            <person name="Jarju S."/>
            <person name="Secka A."/>
            <person name="Antonio M."/>
            <person name="Oren A."/>
            <person name="Chaudhuri R.R."/>
            <person name="La Ragione R."/>
            <person name="Hildebrand F."/>
            <person name="Pallen M.J."/>
        </authorList>
    </citation>
    <scope>NUCLEOTIDE SEQUENCE</scope>
    <source>
        <strain evidence="3">ChiBcec2-3848</strain>
    </source>
</reference>
<dbReference type="InterPro" id="IPR029787">
    <property type="entry name" value="Nucleotide_cyclase"/>
</dbReference>
<dbReference type="AlphaFoldDB" id="A0A9D2TBD8"/>
<sequence>MEKIKGIFSVPQDIRDQFWNQLLASNWKMMFVISIFAAAAQLVNVCHVLILSSRKLETLNNRIYFTFYCVFLLLNLLFLAAESVGKKRMSRRAAIILQGTYGIIWIVWNGLLNYYDILASDWENNNTSVVVTCLLGASIIIQTVPLYAVCTYGLSALLFSLAAYPALQTGGVINVMIAGVMAVIVSWAKYQYSLKDLQKQHTIQKMNEKLGAEHEQLNLSLQKFQFVVEEMDNILLEWDMEHGTITFSGNWKDKMGCDKVITDVEKWFKNSACMDRKQKRELLRGIQSAVKAREIYETEIRIFTQDRDPEWYLLRFLFQFQKDGKVKSGIGFLTNIQRQKSEMAQLRSAMNRDYLTGAFSRKAIQDYAQAQMEHARKDNSVAMIIIDLDDFKQINDHYGHPFGDQVLKKTAEALADFFHGNGEVGRIGGDEFMAVMSPISGSDMLEAKIRQLQRESVTVCGEKGEVRVHFSLGGALAQRGESYHSLYQRADTALYQAKDRKKESCEAKSSRR</sequence>
<feature type="transmembrane region" description="Helical" evidence="1">
    <location>
        <begin position="171"/>
        <end position="190"/>
    </location>
</feature>
<keyword evidence="1" id="KW-1133">Transmembrane helix</keyword>
<dbReference type="InterPro" id="IPR043128">
    <property type="entry name" value="Rev_trsase/Diguanyl_cyclase"/>
</dbReference>
<dbReference type="PANTHER" id="PTHR45138">
    <property type="entry name" value="REGULATORY COMPONENTS OF SENSORY TRANSDUCTION SYSTEM"/>
    <property type="match status" value="1"/>
</dbReference>
<dbReference type="SMART" id="SM00267">
    <property type="entry name" value="GGDEF"/>
    <property type="match status" value="1"/>
</dbReference>
<protein>
    <submittedName>
        <fullName evidence="3">GGDEF domain-containing protein</fullName>
    </submittedName>
</protein>
<organism evidence="3 4">
    <name type="scientific">Candidatus Blautia merdavium</name>
    <dbReference type="NCBI Taxonomy" id="2838494"/>
    <lineage>
        <taxon>Bacteria</taxon>
        <taxon>Bacillati</taxon>
        <taxon>Bacillota</taxon>
        <taxon>Clostridia</taxon>
        <taxon>Lachnospirales</taxon>
        <taxon>Lachnospiraceae</taxon>
        <taxon>Blautia</taxon>
    </lineage>
</organism>
<reference evidence="3" key="2">
    <citation type="submission" date="2021-04" db="EMBL/GenBank/DDBJ databases">
        <authorList>
            <person name="Gilroy R."/>
        </authorList>
    </citation>
    <scope>NUCLEOTIDE SEQUENCE</scope>
    <source>
        <strain evidence="3">ChiBcec2-3848</strain>
    </source>
</reference>
<dbReference type="Gene3D" id="3.30.450.20">
    <property type="entry name" value="PAS domain"/>
    <property type="match status" value="1"/>
</dbReference>
<evidence type="ECO:0000313" key="4">
    <source>
        <dbReference type="Proteomes" id="UP000823886"/>
    </source>
</evidence>
<dbReference type="InterPro" id="IPR000160">
    <property type="entry name" value="GGDEF_dom"/>
</dbReference>
<dbReference type="EMBL" id="DWVZ01000015">
    <property type="protein sequence ID" value="HJC62292.1"/>
    <property type="molecule type" value="Genomic_DNA"/>
</dbReference>
<keyword evidence="1" id="KW-0472">Membrane</keyword>
<dbReference type="PANTHER" id="PTHR45138:SF9">
    <property type="entry name" value="DIGUANYLATE CYCLASE DGCM-RELATED"/>
    <property type="match status" value="1"/>
</dbReference>
<dbReference type="Gene3D" id="3.30.70.270">
    <property type="match status" value="1"/>
</dbReference>
<evidence type="ECO:0000259" key="2">
    <source>
        <dbReference type="PROSITE" id="PS50887"/>
    </source>
</evidence>
<feature type="domain" description="GGDEF" evidence="2">
    <location>
        <begin position="379"/>
        <end position="510"/>
    </location>
</feature>
<gene>
    <name evidence="3" type="ORF">H9753_01555</name>
</gene>
<name>A0A9D2TBD8_9FIRM</name>
<feature type="transmembrane region" description="Helical" evidence="1">
    <location>
        <begin position="63"/>
        <end position="81"/>
    </location>
</feature>
<dbReference type="PROSITE" id="PS50887">
    <property type="entry name" value="GGDEF"/>
    <property type="match status" value="1"/>
</dbReference>
<proteinExistence type="predicted"/>
<comment type="caution">
    <text evidence="3">The sequence shown here is derived from an EMBL/GenBank/DDBJ whole genome shotgun (WGS) entry which is preliminary data.</text>
</comment>
<dbReference type="CDD" id="cd01949">
    <property type="entry name" value="GGDEF"/>
    <property type="match status" value="1"/>
</dbReference>
<dbReference type="NCBIfam" id="TIGR00254">
    <property type="entry name" value="GGDEF"/>
    <property type="match status" value="1"/>
</dbReference>
<feature type="transmembrane region" description="Helical" evidence="1">
    <location>
        <begin position="135"/>
        <end position="159"/>
    </location>
</feature>
<keyword evidence="1" id="KW-0812">Transmembrane</keyword>
<dbReference type="InterPro" id="IPR050469">
    <property type="entry name" value="Diguanylate_Cyclase"/>
</dbReference>
<dbReference type="Pfam" id="PF00990">
    <property type="entry name" value="GGDEF"/>
    <property type="match status" value="1"/>
</dbReference>
<dbReference type="GO" id="GO:0052621">
    <property type="term" value="F:diguanylate cyclase activity"/>
    <property type="evidence" value="ECO:0007669"/>
    <property type="project" value="TreeGrafter"/>
</dbReference>
<feature type="transmembrane region" description="Helical" evidence="1">
    <location>
        <begin position="93"/>
        <end position="115"/>
    </location>
</feature>
<dbReference type="SUPFAM" id="SSF55073">
    <property type="entry name" value="Nucleotide cyclase"/>
    <property type="match status" value="1"/>
</dbReference>
<evidence type="ECO:0000256" key="1">
    <source>
        <dbReference type="SAM" id="Phobius"/>
    </source>
</evidence>